<keyword evidence="2" id="KW-0732">Signal</keyword>
<dbReference type="SUPFAM" id="SSF50494">
    <property type="entry name" value="Trypsin-like serine proteases"/>
    <property type="match status" value="1"/>
</dbReference>
<evidence type="ECO:0000256" key="2">
    <source>
        <dbReference type="SAM" id="SignalP"/>
    </source>
</evidence>
<evidence type="ECO:0000259" key="3">
    <source>
        <dbReference type="PROSITE" id="PS51494"/>
    </source>
</evidence>
<dbReference type="Proteomes" id="UP001254848">
    <property type="component" value="Unassembled WGS sequence"/>
</dbReference>
<feature type="region of interest" description="Disordered" evidence="1">
    <location>
        <begin position="563"/>
        <end position="587"/>
    </location>
</feature>
<dbReference type="InterPro" id="IPR009003">
    <property type="entry name" value="Peptidase_S1_PA"/>
</dbReference>
<feature type="domain" description="Peptidase S55" evidence="3">
    <location>
        <begin position="1"/>
        <end position="144"/>
    </location>
</feature>
<dbReference type="EMBL" id="JAUOZS010000001">
    <property type="protein sequence ID" value="MDT8903775.1"/>
    <property type="molecule type" value="Genomic_DNA"/>
</dbReference>
<evidence type="ECO:0000313" key="4">
    <source>
        <dbReference type="EMBL" id="MDT8903775.1"/>
    </source>
</evidence>
<keyword evidence="5" id="KW-1185">Reference proteome</keyword>
<comment type="caution">
    <text evidence="4">The sequence shown here is derived from an EMBL/GenBank/DDBJ whole genome shotgun (WGS) entry which is preliminary data.</text>
</comment>
<feature type="signal peptide" evidence="2">
    <location>
        <begin position="1"/>
        <end position="26"/>
    </location>
</feature>
<reference evidence="4 5" key="1">
    <citation type="submission" date="2023-07" db="EMBL/GenBank/DDBJ databases">
        <title>The novel representative of Negativicutes class, Anaeroselena agilis gen. nov. sp. nov.</title>
        <authorList>
            <person name="Prokofeva M.I."/>
            <person name="Elcheninov A.G."/>
            <person name="Klyukina A."/>
            <person name="Kublanov I.V."/>
            <person name="Frolov E.N."/>
            <person name="Podosokorskaya O.A."/>
        </authorList>
    </citation>
    <scope>NUCLEOTIDE SEQUENCE [LARGE SCALE GENOMIC DNA]</scope>
    <source>
        <strain evidence="4 5">4137-cl</strain>
    </source>
</reference>
<evidence type="ECO:0000313" key="5">
    <source>
        <dbReference type="Proteomes" id="UP001254848"/>
    </source>
</evidence>
<dbReference type="RefSeq" id="WP_413782219.1">
    <property type="nucleotide sequence ID" value="NZ_JAUOZS010000001.1"/>
</dbReference>
<protein>
    <submittedName>
        <fullName evidence="4">SpoIVB peptidase S55 domain-containing protein</fullName>
    </submittedName>
</protein>
<evidence type="ECO:0000256" key="1">
    <source>
        <dbReference type="SAM" id="MobiDB-lite"/>
    </source>
</evidence>
<name>A0ABU3P547_9FIRM</name>
<proteinExistence type="predicted"/>
<dbReference type="Pfam" id="PF05580">
    <property type="entry name" value="Peptidase_S55"/>
    <property type="match status" value="1"/>
</dbReference>
<accession>A0ABU3P547</accession>
<dbReference type="PROSITE" id="PS51494">
    <property type="entry name" value="SPOIVB"/>
    <property type="match status" value="1"/>
</dbReference>
<gene>
    <name evidence="4" type="ORF">Q4T40_21305</name>
</gene>
<feature type="region of interest" description="Disordered" evidence="1">
    <location>
        <begin position="143"/>
        <end position="183"/>
    </location>
</feature>
<organism evidence="4 5">
    <name type="scientific">Anaeroselena agilis</name>
    <dbReference type="NCBI Taxonomy" id="3063788"/>
    <lineage>
        <taxon>Bacteria</taxon>
        <taxon>Bacillati</taxon>
        <taxon>Bacillota</taxon>
        <taxon>Negativicutes</taxon>
        <taxon>Acetonemataceae</taxon>
        <taxon>Anaeroselena</taxon>
    </lineage>
</organism>
<dbReference type="InterPro" id="IPR008763">
    <property type="entry name" value="Peptidase_S55"/>
</dbReference>
<feature type="chain" id="PRO_5046865496" evidence="2">
    <location>
        <begin position="27"/>
        <end position="652"/>
    </location>
</feature>
<sequence length="652" mass="70053">MAFVFRLCRVALLAMLLTLPAAVAAAAPETMPLEEVRAGMQGIARTVVSGTDIEEFGIEVLGIMKNKGPSGDLILVRTYGDLIDRTGGIAQGMSGSPVYIGGRLVGAIAYGWSFTDHKIGMVTPIADMLKLWELPAPKPRVPEVEQIKLVEPEPESGDKPEEKQPDDRKPPAKDGVDKSGQDLKDKVTPLMAAGFGERALAFLTDKLRPLNLTPYAVGESPEGTEYAPLEPGSAVGVQLVRGDVSLGAMGTVTYTDGNKILAFGHPFLKKGNTGYFLTNAYVFTTVKGLENSFKVGAIGPAVGIVDQDRGAGIAGQLGVYPSVVPLRVNVTDRALGTSRDAIIQVVQDEQLFPILTAASVLSILEKTADRVGAGTAKITFEISARNMPGDVFKRENMFYSPANIGEMAISELYELMALLAANQFQAVDVIDVQVDATVDPERRTATIMEARSNVASAKPGEKIEIAVSLKPYRGEMITVKVPFTIPRNQQPGPLTLEVRGGGMVPLIELLAKRQQGEEELLQTFGKLKTKTFDDMIKELAERDRNNDIVVEVLSGEAGELLGGMGASKAPSTKLDPIPRPNAEAGQNQKALRLGKGAEGFKKPTPKSTLSTEYIIDSDTQVLVNVEKSDIPPGKAVLYEWKVTQKDEQEQTL</sequence>